<keyword evidence="4" id="KW-1185">Reference proteome</keyword>
<organism evidence="3 4">
    <name type="scientific">Clunio marinus</name>
    <dbReference type="NCBI Taxonomy" id="568069"/>
    <lineage>
        <taxon>Eukaryota</taxon>
        <taxon>Metazoa</taxon>
        <taxon>Ecdysozoa</taxon>
        <taxon>Arthropoda</taxon>
        <taxon>Hexapoda</taxon>
        <taxon>Insecta</taxon>
        <taxon>Pterygota</taxon>
        <taxon>Neoptera</taxon>
        <taxon>Endopterygota</taxon>
        <taxon>Diptera</taxon>
        <taxon>Nematocera</taxon>
        <taxon>Chironomoidea</taxon>
        <taxon>Chironomidae</taxon>
        <taxon>Clunio</taxon>
    </lineage>
</organism>
<feature type="signal peptide" evidence="1">
    <location>
        <begin position="1"/>
        <end position="18"/>
    </location>
</feature>
<feature type="chain" id="PRO_5009619194" evidence="1">
    <location>
        <begin position="19"/>
        <end position="184"/>
    </location>
</feature>
<dbReference type="PANTHER" id="PTHR11161">
    <property type="entry name" value="O-ACYLTRANSFERASE"/>
    <property type="match status" value="1"/>
</dbReference>
<name>A0A1J1IW16_9DIPT</name>
<dbReference type="Pfam" id="PF20146">
    <property type="entry name" value="NRF"/>
    <property type="match status" value="1"/>
</dbReference>
<evidence type="ECO:0000313" key="4">
    <source>
        <dbReference type="Proteomes" id="UP000183832"/>
    </source>
</evidence>
<dbReference type="Proteomes" id="UP000183832">
    <property type="component" value="Unassembled WGS sequence"/>
</dbReference>
<dbReference type="InterPro" id="IPR006621">
    <property type="entry name" value="Nose-resist-to-fluoxetine_N"/>
</dbReference>
<dbReference type="EMBL" id="CVRI01000059">
    <property type="protein sequence ID" value="CRL03772.1"/>
    <property type="molecule type" value="Genomic_DNA"/>
</dbReference>
<dbReference type="PANTHER" id="PTHR11161:SF0">
    <property type="entry name" value="O-ACYLTRANSFERASE LIKE PROTEIN"/>
    <property type="match status" value="1"/>
</dbReference>
<evidence type="ECO:0000256" key="1">
    <source>
        <dbReference type="SAM" id="SignalP"/>
    </source>
</evidence>
<dbReference type="OrthoDB" id="4794873at2759"/>
<keyword evidence="1" id="KW-0732">Signal</keyword>
<dbReference type="InterPro" id="IPR052728">
    <property type="entry name" value="O2_lipid_transport_reg"/>
</dbReference>
<evidence type="ECO:0000313" key="3">
    <source>
        <dbReference type="EMBL" id="CRL03772.1"/>
    </source>
</evidence>
<proteinExistence type="predicted"/>
<reference evidence="3 4" key="1">
    <citation type="submission" date="2015-04" db="EMBL/GenBank/DDBJ databases">
        <authorList>
            <person name="Syromyatnikov M.Y."/>
            <person name="Popov V.N."/>
        </authorList>
    </citation>
    <scope>NUCLEOTIDE SEQUENCE [LARGE SCALE GENOMIC DNA]</scope>
</reference>
<feature type="domain" description="Nose resistant-to-fluoxetine protein N-terminal" evidence="2">
    <location>
        <begin position="30"/>
        <end position="165"/>
    </location>
</feature>
<gene>
    <name evidence="3" type="ORF">CLUMA_CG016772</name>
</gene>
<dbReference type="AlphaFoldDB" id="A0A1J1IW16"/>
<dbReference type="SMART" id="SM00703">
    <property type="entry name" value="NRF"/>
    <property type="match status" value="1"/>
</dbReference>
<protein>
    <submittedName>
        <fullName evidence="3">CLUMA_CG016772, isoform A</fullName>
    </submittedName>
</protein>
<accession>A0A1J1IW16</accession>
<evidence type="ECO:0000259" key="2">
    <source>
        <dbReference type="SMART" id="SM00703"/>
    </source>
</evidence>
<sequence>MKASLAVQLILIVKLVLCINCDSDSKTSDDDKCEIHLEYFQESLMQHEMWAIEMFDSWTKFQSGALFGNRVDFGNYEQCLDFHHESNDSRVGTINTQHCLIYYEATENIEAFDWYDIGSILRQKHLRLGGGVCLPSSCSATRIQSFINDFIKSADLRLAKDYDQSEWCTIGEREAFKTIDIVCM</sequence>